<proteinExistence type="predicted"/>
<evidence type="ECO:0000256" key="1">
    <source>
        <dbReference type="ARBA" id="ARBA00004370"/>
    </source>
</evidence>
<gene>
    <name evidence="3" type="ORF">E2562_014156</name>
</gene>
<dbReference type="PANTHER" id="PTHR15486:SF90">
    <property type="entry name" value="OS01G0329000 PROTEIN"/>
    <property type="match status" value="1"/>
</dbReference>
<accession>A0A6G1F8B6</accession>
<keyword evidence="4" id="KW-1185">Reference proteome</keyword>
<organism evidence="3 4">
    <name type="scientific">Oryza meyeriana var. granulata</name>
    <dbReference type="NCBI Taxonomy" id="110450"/>
    <lineage>
        <taxon>Eukaryota</taxon>
        <taxon>Viridiplantae</taxon>
        <taxon>Streptophyta</taxon>
        <taxon>Embryophyta</taxon>
        <taxon>Tracheophyta</taxon>
        <taxon>Spermatophyta</taxon>
        <taxon>Magnoliopsida</taxon>
        <taxon>Liliopsida</taxon>
        <taxon>Poales</taxon>
        <taxon>Poaceae</taxon>
        <taxon>BOP clade</taxon>
        <taxon>Oryzoideae</taxon>
        <taxon>Oryzeae</taxon>
        <taxon>Oryzinae</taxon>
        <taxon>Oryza</taxon>
        <taxon>Oryza meyeriana</taxon>
    </lineage>
</organism>
<reference evidence="3 4" key="1">
    <citation type="submission" date="2019-11" db="EMBL/GenBank/DDBJ databases">
        <title>Whole genome sequence of Oryza granulata.</title>
        <authorList>
            <person name="Li W."/>
        </authorList>
    </citation>
    <scope>NUCLEOTIDE SEQUENCE [LARGE SCALE GENOMIC DNA]</scope>
    <source>
        <strain evidence="4">cv. Menghai</strain>
        <tissue evidence="3">Leaf</tissue>
    </source>
</reference>
<comment type="subcellular location">
    <subcellularLocation>
        <location evidence="1">Membrane</location>
    </subcellularLocation>
</comment>
<comment type="caution">
    <text evidence="3">The sequence shown here is derived from an EMBL/GenBank/DDBJ whole genome shotgun (WGS) entry which is preliminary data.</text>
</comment>
<dbReference type="GO" id="GO:0016020">
    <property type="term" value="C:membrane"/>
    <property type="evidence" value="ECO:0007669"/>
    <property type="project" value="UniProtKB-SubCell"/>
</dbReference>
<dbReference type="PANTHER" id="PTHR15486">
    <property type="entry name" value="ANCIENT UBIQUITOUS PROTEIN"/>
    <property type="match status" value="1"/>
</dbReference>
<evidence type="ECO:0000256" key="2">
    <source>
        <dbReference type="ARBA" id="ARBA00023136"/>
    </source>
</evidence>
<dbReference type="GO" id="GO:0010143">
    <property type="term" value="P:cutin biosynthetic process"/>
    <property type="evidence" value="ECO:0007669"/>
    <property type="project" value="TreeGrafter"/>
</dbReference>
<dbReference type="GO" id="GO:0016791">
    <property type="term" value="F:phosphatase activity"/>
    <property type="evidence" value="ECO:0007669"/>
    <property type="project" value="TreeGrafter"/>
</dbReference>
<dbReference type="Proteomes" id="UP000479710">
    <property type="component" value="Unassembled WGS sequence"/>
</dbReference>
<protein>
    <submittedName>
        <fullName evidence="3">Uncharacterized protein</fullName>
    </submittedName>
</protein>
<sequence>MNPAPAYVLHFLDPIAEAECGDDGPEVANEVQRRIAEALGYTCMALTKRDKYKSTTTKAAN</sequence>
<dbReference type="OrthoDB" id="687831at2759"/>
<evidence type="ECO:0000313" key="4">
    <source>
        <dbReference type="Proteomes" id="UP000479710"/>
    </source>
</evidence>
<dbReference type="EMBL" id="SPHZ02000001">
    <property type="protein sequence ID" value="KAF0933167.1"/>
    <property type="molecule type" value="Genomic_DNA"/>
</dbReference>
<dbReference type="GO" id="GO:0090447">
    <property type="term" value="F:glycerol-3-phosphate 2-O-acyltransferase activity"/>
    <property type="evidence" value="ECO:0007669"/>
    <property type="project" value="TreeGrafter"/>
</dbReference>
<evidence type="ECO:0000313" key="3">
    <source>
        <dbReference type="EMBL" id="KAF0933167.1"/>
    </source>
</evidence>
<dbReference type="AlphaFoldDB" id="A0A6G1F8B6"/>
<name>A0A6G1F8B6_9ORYZ</name>
<keyword evidence="2" id="KW-0472">Membrane</keyword>